<comment type="caution">
    <text evidence="2">The sequence shown here is derived from an EMBL/GenBank/DDBJ whole genome shotgun (WGS) entry which is preliminary data.</text>
</comment>
<dbReference type="OrthoDB" id="1002395at2759"/>
<accession>A0A7J9KLS2</accession>
<feature type="transmembrane region" description="Helical" evidence="1">
    <location>
        <begin position="17"/>
        <end position="33"/>
    </location>
</feature>
<keyword evidence="1" id="KW-0472">Membrane</keyword>
<gene>
    <name evidence="2" type="ORF">Goshw_016966</name>
</gene>
<protein>
    <recommendedName>
        <fullName evidence="4">RNase H type-1 domain-containing protein</fullName>
    </recommendedName>
</protein>
<sequence>VFIILSFDSHFDGHSRRLWWVACAAALWSIWLARNAAIFEKKFCSIDAVIFLTEVRPLFWIKAIKVDLIFWGLWGVLRNYLGVVLAMFSDPIGSAMPIVAELIAIKMALSLFIQSSRLRGKGLIIESDSAFALSWCKKKDDRPWKLWG</sequence>
<feature type="transmembrane region" description="Helical" evidence="1">
    <location>
        <begin position="94"/>
        <end position="113"/>
    </location>
</feature>
<proteinExistence type="predicted"/>
<keyword evidence="1" id="KW-0812">Transmembrane</keyword>
<keyword evidence="1" id="KW-1133">Transmembrane helix</keyword>
<evidence type="ECO:0000256" key="1">
    <source>
        <dbReference type="SAM" id="Phobius"/>
    </source>
</evidence>
<feature type="non-terminal residue" evidence="2">
    <location>
        <position position="148"/>
    </location>
</feature>
<dbReference type="EMBL" id="JABFAF010000001">
    <property type="protein sequence ID" value="MBA0847370.1"/>
    <property type="molecule type" value="Genomic_DNA"/>
</dbReference>
<organism evidence="2 3">
    <name type="scientific">Gossypium schwendimanii</name>
    <name type="common">Cotton</name>
    <dbReference type="NCBI Taxonomy" id="34291"/>
    <lineage>
        <taxon>Eukaryota</taxon>
        <taxon>Viridiplantae</taxon>
        <taxon>Streptophyta</taxon>
        <taxon>Embryophyta</taxon>
        <taxon>Tracheophyta</taxon>
        <taxon>Spermatophyta</taxon>
        <taxon>Magnoliopsida</taxon>
        <taxon>eudicotyledons</taxon>
        <taxon>Gunneridae</taxon>
        <taxon>Pentapetalae</taxon>
        <taxon>rosids</taxon>
        <taxon>malvids</taxon>
        <taxon>Malvales</taxon>
        <taxon>Malvaceae</taxon>
        <taxon>Malvoideae</taxon>
        <taxon>Gossypium</taxon>
    </lineage>
</organism>
<dbReference type="AlphaFoldDB" id="A0A7J9KLS2"/>
<evidence type="ECO:0000313" key="2">
    <source>
        <dbReference type="EMBL" id="MBA0847370.1"/>
    </source>
</evidence>
<evidence type="ECO:0008006" key="4">
    <source>
        <dbReference type="Google" id="ProtNLM"/>
    </source>
</evidence>
<evidence type="ECO:0000313" key="3">
    <source>
        <dbReference type="Proteomes" id="UP000593576"/>
    </source>
</evidence>
<name>A0A7J9KLS2_GOSSC</name>
<dbReference type="Proteomes" id="UP000593576">
    <property type="component" value="Unassembled WGS sequence"/>
</dbReference>
<keyword evidence="3" id="KW-1185">Reference proteome</keyword>
<feature type="transmembrane region" description="Helical" evidence="1">
    <location>
        <begin position="68"/>
        <end position="88"/>
    </location>
</feature>
<reference evidence="2 3" key="1">
    <citation type="journal article" date="2019" name="Genome Biol. Evol.">
        <title>Insights into the evolution of the New World diploid cottons (Gossypium, subgenus Houzingenia) based on genome sequencing.</title>
        <authorList>
            <person name="Grover C.E."/>
            <person name="Arick M.A. 2nd"/>
            <person name="Thrash A."/>
            <person name="Conover J.L."/>
            <person name="Sanders W.S."/>
            <person name="Peterson D.G."/>
            <person name="Frelichowski J.E."/>
            <person name="Scheffler J.A."/>
            <person name="Scheffler B.E."/>
            <person name="Wendel J.F."/>
        </authorList>
    </citation>
    <scope>NUCLEOTIDE SEQUENCE [LARGE SCALE GENOMIC DNA]</scope>
    <source>
        <strain evidence="2">1</strain>
        <tissue evidence="2">Leaf</tissue>
    </source>
</reference>